<dbReference type="Proteomes" id="UP000078340">
    <property type="component" value="Unassembled WGS sequence"/>
</dbReference>
<sequence>MTYVLRRLPSEQGGQGSGVGVQLRSGWVSNQQRFVDAEGEKKQDGTGQGWLADVTGRQQICLPPAGWVPTTDDR</sequence>
<feature type="region of interest" description="Disordered" evidence="1">
    <location>
        <begin position="1"/>
        <end position="21"/>
    </location>
</feature>
<protein>
    <submittedName>
        <fullName evidence="2">Uncharacterized protein</fullName>
    </submittedName>
</protein>
<reference evidence="2 3" key="1">
    <citation type="submission" date="2016-02" db="EMBL/GenBank/DDBJ databases">
        <title>Biosynthesis of antibiotic leucinostatins and their inhibition on Phytophthora in bio-control Purpureocillium lilacinum.</title>
        <authorList>
            <person name="Wang G."/>
            <person name="Liu Z."/>
            <person name="Lin R."/>
            <person name="Li E."/>
            <person name="Mao Z."/>
            <person name="Ling J."/>
            <person name="Yin W."/>
            <person name="Xie B."/>
        </authorList>
    </citation>
    <scope>NUCLEOTIDE SEQUENCE [LARGE SCALE GENOMIC DNA]</scope>
    <source>
        <strain evidence="2">PLFJ-1</strain>
    </source>
</reference>
<dbReference type="EMBL" id="LSBI01000003">
    <property type="protein sequence ID" value="OAQ91832.1"/>
    <property type="molecule type" value="Genomic_DNA"/>
</dbReference>
<gene>
    <name evidence="2" type="ORF">VFPFJ_03572</name>
</gene>
<organism evidence="2 3">
    <name type="scientific">Purpureocillium lilacinum</name>
    <name type="common">Paecilomyces lilacinus</name>
    <dbReference type="NCBI Taxonomy" id="33203"/>
    <lineage>
        <taxon>Eukaryota</taxon>
        <taxon>Fungi</taxon>
        <taxon>Dikarya</taxon>
        <taxon>Ascomycota</taxon>
        <taxon>Pezizomycotina</taxon>
        <taxon>Sordariomycetes</taxon>
        <taxon>Hypocreomycetidae</taxon>
        <taxon>Hypocreales</taxon>
        <taxon>Ophiocordycipitaceae</taxon>
        <taxon>Purpureocillium</taxon>
    </lineage>
</organism>
<accession>A0A179HPQ6</accession>
<comment type="caution">
    <text evidence="2">The sequence shown here is derived from an EMBL/GenBank/DDBJ whole genome shotgun (WGS) entry which is preliminary data.</text>
</comment>
<evidence type="ECO:0000313" key="3">
    <source>
        <dbReference type="Proteomes" id="UP000078340"/>
    </source>
</evidence>
<dbReference type="AlphaFoldDB" id="A0A179HPQ6"/>
<name>A0A179HPQ6_PURLI</name>
<evidence type="ECO:0000256" key="1">
    <source>
        <dbReference type="SAM" id="MobiDB-lite"/>
    </source>
</evidence>
<proteinExistence type="predicted"/>
<evidence type="ECO:0000313" key="2">
    <source>
        <dbReference type="EMBL" id="OAQ91832.1"/>
    </source>
</evidence>